<name>A0A1I7SGX9_BURXY</name>
<evidence type="ECO:0000313" key="1">
    <source>
        <dbReference type="Proteomes" id="UP000095284"/>
    </source>
</evidence>
<dbReference type="AlphaFoldDB" id="A0A1I7SGX9"/>
<evidence type="ECO:0000313" key="2">
    <source>
        <dbReference type="WBParaSite" id="BXY_1229400.1"/>
    </source>
</evidence>
<reference evidence="2" key="1">
    <citation type="submission" date="2016-11" db="UniProtKB">
        <authorList>
            <consortium name="WormBaseParasite"/>
        </authorList>
    </citation>
    <scope>IDENTIFICATION</scope>
</reference>
<protein>
    <submittedName>
        <fullName evidence="2">Uncharacterized protein</fullName>
    </submittedName>
</protein>
<organism evidence="1 2">
    <name type="scientific">Bursaphelenchus xylophilus</name>
    <name type="common">Pinewood nematode worm</name>
    <name type="synonym">Aphelenchoides xylophilus</name>
    <dbReference type="NCBI Taxonomy" id="6326"/>
    <lineage>
        <taxon>Eukaryota</taxon>
        <taxon>Metazoa</taxon>
        <taxon>Ecdysozoa</taxon>
        <taxon>Nematoda</taxon>
        <taxon>Chromadorea</taxon>
        <taxon>Rhabditida</taxon>
        <taxon>Tylenchina</taxon>
        <taxon>Tylenchomorpha</taxon>
        <taxon>Aphelenchoidea</taxon>
        <taxon>Aphelenchoididae</taxon>
        <taxon>Bursaphelenchus</taxon>
    </lineage>
</organism>
<accession>A0A1I7SGX9</accession>
<dbReference type="WBParaSite" id="BXY_1229400.1">
    <property type="protein sequence ID" value="BXY_1229400.1"/>
    <property type="gene ID" value="BXY_1229400"/>
</dbReference>
<proteinExistence type="predicted"/>
<sequence length="103" mass="11701">MSPQSAAKPGRNSNRGISLPNVFLVFFSKIFVQCTLLEQNMEESGSDLPNLSSLDMTLGSGGYQFLQSREVYGGFTKEFLVNNDRNENDFIWIFMCNMYTYSD</sequence>
<dbReference type="Proteomes" id="UP000095284">
    <property type="component" value="Unplaced"/>
</dbReference>